<name>A0A2P5A953_PARAD</name>
<organism evidence="1 2">
    <name type="scientific">Parasponia andersonii</name>
    <name type="common">Sponia andersonii</name>
    <dbReference type="NCBI Taxonomy" id="3476"/>
    <lineage>
        <taxon>Eukaryota</taxon>
        <taxon>Viridiplantae</taxon>
        <taxon>Streptophyta</taxon>
        <taxon>Embryophyta</taxon>
        <taxon>Tracheophyta</taxon>
        <taxon>Spermatophyta</taxon>
        <taxon>Magnoliopsida</taxon>
        <taxon>eudicotyledons</taxon>
        <taxon>Gunneridae</taxon>
        <taxon>Pentapetalae</taxon>
        <taxon>rosids</taxon>
        <taxon>fabids</taxon>
        <taxon>Rosales</taxon>
        <taxon>Cannabaceae</taxon>
        <taxon>Parasponia</taxon>
    </lineage>
</organism>
<accession>A0A2P5A953</accession>
<dbReference type="EMBL" id="JXTB01000759">
    <property type="protein sequence ID" value="PON33066.1"/>
    <property type="molecule type" value="Genomic_DNA"/>
</dbReference>
<keyword evidence="2" id="KW-1185">Reference proteome</keyword>
<reference evidence="2" key="1">
    <citation type="submission" date="2016-06" db="EMBL/GenBank/DDBJ databases">
        <title>Parallel loss of symbiosis genes in relatives of nitrogen-fixing non-legume Parasponia.</title>
        <authorList>
            <person name="Van Velzen R."/>
            <person name="Holmer R."/>
            <person name="Bu F."/>
            <person name="Rutten L."/>
            <person name="Van Zeijl A."/>
            <person name="Liu W."/>
            <person name="Santuari L."/>
            <person name="Cao Q."/>
            <person name="Sharma T."/>
            <person name="Shen D."/>
            <person name="Roswanjaya Y."/>
            <person name="Wardhani T."/>
            <person name="Kalhor M.S."/>
            <person name="Jansen J."/>
            <person name="Van den Hoogen J."/>
            <person name="Gungor B."/>
            <person name="Hartog M."/>
            <person name="Hontelez J."/>
            <person name="Verver J."/>
            <person name="Yang W.-C."/>
            <person name="Schijlen E."/>
            <person name="Repin R."/>
            <person name="Schilthuizen M."/>
            <person name="Schranz E."/>
            <person name="Heidstra R."/>
            <person name="Miyata K."/>
            <person name="Fedorova E."/>
            <person name="Kohlen W."/>
            <person name="Bisseling T."/>
            <person name="Smit S."/>
            <person name="Geurts R."/>
        </authorList>
    </citation>
    <scope>NUCLEOTIDE SEQUENCE [LARGE SCALE GENOMIC DNA]</scope>
    <source>
        <strain evidence="2">cv. WU1-14</strain>
    </source>
</reference>
<comment type="caution">
    <text evidence="1">The sequence shown here is derived from an EMBL/GenBank/DDBJ whole genome shotgun (WGS) entry which is preliminary data.</text>
</comment>
<dbReference type="Proteomes" id="UP000237105">
    <property type="component" value="Unassembled WGS sequence"/>
</dbReference>
<sequence length="80" mass="9363">MPQRQLVYQRSKNIGSQISKGVEIVYIKVQASVDWIELWDRLHQFRSNRNSIHAQIKLTAFISKLRTYSNLMSVVNSTKI</sequence>
<proteinExistence type="predicted"/>
<gene>
    <name evidence="1" type="ORF">PanWU01x14_355740</name>
</gene>
<evidence type="ECO:0000313" key="1">
    <source>
        <dbReference type="EMBL" id="PON33066.1"/>
    </source>
</evidence>
<protein>
    <submittedName>
        <fullName evidence="1">Uncharacterized protein</fullName>
    </submittedName>
</protein>
<evidence type="ECO:0000313" key="2">
    <source>
        <dbReference type="Proteomes" id="UP000237105"/>
    </source>
</evidence>
<dbReference type="AlphaFoldDB" id="A0A2P5A953"/>